<evidence type="ECO:0000259" key="5">
    <source>
        <dbReference type="PROSITE" id="PS50977"/>
    </source>
</evidence>
<dbReference type="EMBL" id="CP098502">
    <property type="protein sequence ID" value="UTI64746.1"/>
    <property type="molecule type" value="Genomic_DNA"/>
</dbReference>
<feature type="domain" description="HTH tetR-type" evidence="5">
    <location>
        <begin position="16"/>
        <end position="76"/>
    </location>
</feature>
<dbReference type="PANTHER" id="PTHR30055">
    <property type="entry name" value="HTH-TYPE TRANSCRIPTIONAL REGULATOR RUTR"/>
    <property type="match status" value="1"/>
</dbReference>
<dbReference type="Gene3D" id="1.10.357.10">
    <property type="entry name" value="Tetracycline Repressor, domain 2"/>
    <property type="match status" value="1"/>
</dbReference>
<dbReference type="PRINTS" id="PR00455">
    <property type="entry name" value="HTHTETR"/>
</dbReference>
<dbReference type="SUPFAM" id="SSF46689">
    <property type="entry name" value="Homeodomain-like"/>
    <property type="match status" value="1"/>
</dbReference>
<feature type="DNA-binding region" description="H-T-H motif" evidence="4">
    <location>
        <begin position="39"/>
        <end position="58"/>
    </location>
</feature>
<evidence type="ECO:0000313" key="7">
    <source>
        <dbReference type="Proteomes" id="UP001056035"/>
    </source>
</evidence>
<evidence type="ECO:0000256" key="4">
    <source>
        <dbReference type="PROSITE-ProRule" id="PRU00335"/>
    </source>
</evidence>
<dbReference type="PANTHER" id="PTHR30055:SF234">
    <property type="entry name" value="HTH-TYPE TRANSCRIPTIONAL REGULATOR BETI"/>
    <property type="match status" value="1"/>
</dbReference>
<evidence type="ECO:0000256" key="1">
    <source>
        <dbReference type="ARBA" id="ARBA00023015"/>
    </source>
</evidence>
<dbReference type="InterPro" id="IPR050109">
    <property type="entry name" value="HTH-type_TetR-like_transc_reg"/>
</dbReference>
<keyword evidence="2 4" id="KW-0238">DNA-binding</keyword>
<evidence type="ECO:0000256" key="2">
    <source>
        <dbReference type="ARBA" id="ARBA00023125"/>
    </source>
</evidence>
<dbReference type="InterPro" id="IPR009057">
    <property type="entry name" value="Homeodomain-like_sf"/>
</dbReference>
<dbReference type="PROSITE" id="PS50977">
    <property type="entry name" value="HTH_TETR_2"/>
    <property type="match status" value="1"/>
</dbReference>
<keyword evidence="1" id="KW-0805">Transcription regulation</keyword>
<protein>
    <submittedName>
        <fullName evidence="6">TetR/AcrR family transcriptional regulator</fullName>
    </submittedName>
</protein>
<keyword evidence="3" id="KW-0804">Transcription</keyword>
<name>A0ABY5DRT6_9ACTN</name>
<evidence type="ECO:0000256" key="3">
    <source>
        <dbReference type="ARBA" id="ARBA00023163"/>
    </source>
</evidence>
<organism evidence="6 7">
    <name type="scientific">Paraconexibacter antarcticus</name>
    <dbReference type="NCBI Taxonomy" id="2949664"/>
    <lineage>
        <taxon>Bacteria</taxon>
        <taxon>Bacillati</taxon>
        <taxon>Actinomycetota</taxon>
        <taxon>Thermoleophilia</taxon>
        <taxon>Solirubrobacterales</taxon>
        <taxon>Paraconexibacteraceae</taxon>
        <taxon>Paraconexibacter</taxon>
    </lineage>
</organism>
<reference evidence="6 7" key="1">
    <citation type="submission" date="2022-06" db="EMBL/GenBank/DDBJ databases">
        <title>Paraconexibacter antarcticus.</title>
        <authorList>
            <person name="Kim C.S."/>
        </authorList>
    </citation>
    <scope>NUCLEOTIDE SEQUENCE [LARGE SCALE GENOMIC DNA]</scope>
    <source>
        <strain evidence="6 7">02-257</strain>
    </source>
</reference>
<keyword evidence="7" id="KW-1185">Reference proteome</keyword>
<dbReference type="InterPro" id="IPR001647">
    <property type="entry name" value="HTH_TetR"/>
</dbReference>
<proteinExistence type="predicted"/>
<dbReference type="Pfam" id="PF00440">
    <property type="entry name" value="TetR_N"/>
    <property type="match status" value="1"/>
</dbReference>
<evidence type="ECO:0000313" key="6">
    <source>
        <dbReference type="EMBL" id="UTI64746.1"/>
    </source>
</evidence>
<dbReference type="Proteomes" id="UP001056035">
    <property type="component" value="Chromosome"/>
</dbReference>
<gene>
    <name evidence="6" type="ORF">NBH00_00710</name>
</gene>
<accession>A0ABY5DRT6</accession>
<dbReference type="RefSeq" id="WP_254571444.1">
    <property type="nucleotide sequence ID" value="NZ_CP098502.1"/>
</dbReference>
<sequence length="208" mass="22992">MAKAPTRKYSPRRSREERREQLLDAALEIVDEHGFGAFSIEAVARHADLAKTVVYASFDNPDALLRAMVDRELERAVADLAAAIPRPPYVDPAAVLQVALTGVLEAARRRPATWRIFVLPADGMPPAARAAVDRNHHQFLLQIEPLVTWGLAYLDLDHLDAELTTAIMIAGAEQGIRLALTDPEHYDDERLIGFATALVQSFIVPRQA</sequence>